<dbReference type="EMBL" id="FN392321">
    <property type="protein sequence ID" value="CAY70717.1"/>
    <property type="molecule type" value="Genomic_DNA"/>
</dbReference>
<keyword evidence="3" id="KW-0539">Nucleus</keyword>
<dbReference type="SMART" id="SM00066">
    <property type="entry name" value="GAL4"/>
    <property type="match status" value="1"/>
</dbReference>
<feature type="compositionally biased region" description="Polar residues" evidence="4">
    <location>
        <begin position="841"/>
        <end position="869"/>
    </location>
</feature>
<dbReference type="InterPro" id="IPR001138">
    <property type="entry name" value="Zn2Cys6_DnaBD"/>
</dbReference>
<comment type="subcellular location">
    <subcellularLocation>
        <location evidence="1">Nucleus</location>
    </subcellularLocation>
</comment>
<dbReference type="OMA" id="MLHTCIC"/>
<accession>C4R581</accession>
<keyword evidence="7" id="KW-1185">Reference proteome</keyword>
<dbReference type="GO" id="GO:0000981">
    <property type="term" value="F:DNA-binding transcription factor activity, RNA polymerase II-specific"/>
    <property type="evidence" value="ECO:0007669"/>
    <property type="project" value="InterPro"/>
</dbReference>
<organism evidence="6 7">
    <name type="scientific">Komagataella phaffii (strain GS115 / ATCC 20864)</name>
    <name type="common">Yeast</name>
    <name type="synonym">Pichia pastoris</name>
    <dbReference type="NCBI Taxonomy" id="644223"/>
    <lineage>
        <taxon>Eukaryota</taxon>
        <taxon>Fungi</taxon>
        <taxon>Dikarya</taxon>
        <taxon>Ascomycota</taxon>
        <taxon>Saccharomycotina</taxon>
        <taxon>Pichiomycetes</taxon>
        <taxon>Pichiales</taxon>
        <taxon>Pichiaceae</taxon>
        <taxon>Komagataella</taxon>
    </lineage>
</organism>
<dbReference type="STRING" id="644223.C4R581"/>
<dbReference type="HOGENOM" id="CLU_305896_0_0_1"/>
<evidence type="ECO:0000259" key="5">
    <source>
        <dbReference type="PROSITE" id="PS50048"/>
    </source>
</evidence>
<dbReference type="GO" id="GO:0003677">
    <property type="term" value="F:DNA binding"/>
    <property type="evidence" value="ECO:0007669"/>
    <property type="project" value="InterPro"/>
</dbReference>
<dbReference type="CDD" id="cd12148">
    <property type="entry name" value="fungal_TF_MHR"/>
    <property type="match status" value="1"/>
</dbReference>
<proteinExistence type="predicted"/>
<feature type="compositionally biased region" description="Polar residues" evidence="4">
    <location>
        <begin position="198"/>
        <end position="214"/>
    </location>
</feature>
<feature type="compositionally biased region" description="Basic and acidic residues" evidence="4">
    <location>
        <begin position="106"/>
        <end position="116"/>
    </location>
</feature>
<gene>
    <name evidence="6" type="ordered locus">PAS_chr3_0669</name>
</gene>
<reference evidence="6 7" key="1">
    <citation type="journal article" date="2009" name="Nat. Biotechnol.">
        <title>Genome sequence of the recombinant protein production host Pichia pastoris.</title>
        <authorList>
            <person name="De Schutter K."/>
            <person name="Lin Y.C."/>
            <person name="Tiels P."/>
            <person name="Van Hecke A."/>
            <person name="Glinka S."/>
            <person name="Weber-Lehmann J."/>
            <person name="Rouze P."/>
            <person name="Van de Peer Y."/>
            <person name="Callewaert N."/>
        </authorList>
    </citation>
    <scope>NUCLEOTIDE SEQUENCE [LARGE SCALE GENOMIC DNA]</scope>
    <source>
        <strain evidence="7">GS115 / ATCC 20864</strain>
    </source>
</reference>
<protein>
    <recommendedName>
        <fullName evidence="5">Zn(2)-C6 fungal-type domain-containing protein</fullName>
    </recommendedName>
</protein>
<dbReference type="SMR" id="C4R581"/>
<dbReference type="SUPFAM" id="SSF57701">
    <property type="entry name" value="Zn2/Cys6 DNA-binding domain"/>
    <property type="match status" value="1"/>
</dbReference>
<dbReference type="GO" id="GO:0005634">
    <property type="term" value="C:nucleus"/>
    <property type="evidence" value="ECO:0007669"/>
    <property type="project" value="UniProtKB-SubCell"/>
</dbReference>
<dbReference type="SMART" id="SM00906">
    <property type="entry name" value="Fungal_trans"/>
    <property type="match status" value="1"/>
</dbReference>
<dbReference type="Proteomes" id="UP000000314">
    <property type="component" value="Chromosome 3"/>
</dbReference>
<dbReference type="Gene3D" id="4.10.240.10">
    <property type="entry name" value="Zn(2)-C6 fungal-type DNA-binding domain"/>
    <property type="match status" value="1"/>
</dbReference>
<dbReference type="Pfam" id="PF04082">
    <property type="entry name" value="Fungal_trans"/>
    <property type="match status" value="1"/>
</dbReference>
<dbReference type="GO" id="GO:0008270">
    <property type="term" value="F:zinc ion binding"/>
    <property type="evidence" value="ECO:0007669"/>
    <property type="project" value="InterPro"/>
</dbReference>
<evidence type="ECO:0000256" key="4">
    <source>
        <dbReference type="SAM" id="MobiDB-lite"/>
    </source>
</evidence>
<evidence type="ECO:0000313" key="7">
    <source>
        <dbReference type="Proteomes" id="UP000000314"/>
    </source>
</evidence>
<feature type="region of interest" description="Disordered" evidence="4">
    <location>
        <begin position="104"/>
        <end position="215"/>
    </location>
</feature>
<dbReference type="KEGG" id="ppa:PAS_chr3_0669"/>
<evidence type="ECO:0000256" key="2">
    <source>
        <dbReference type="ARBA" id="ARBA00022723"/>
    </source>
</evidence>
<dbReference type="InterPro" id="IPR036864">
    <property type="entry name" value="Zn2-C6_fun-type_DNA-bd_sf"/>
</dbReference>
<evidence type="ECO:0000313" key="6">
    <source>
        <dbReference type="EMBL" id="CAY70717.1"/>
    </source>
</evidence>
<dbReference type="InParanoid" id="C4R581"/>
<dbReference type="GeneID" id="8200369"/>
<feature type="domain" description="Zn(2)-C6 fungal-type" evidence="5">
    <location>
        <begin position="10"/>
        <end position="39"/>
    </location>
</feature>
<dbReference type="PANTHER" id="PTHR31001:SF90">
    <property type="entry name" value="CENTROMERE DNA-BINDING PROTEIN COMPLEX CBF3 SUBUNIT B"/>
    <property type="match status" value="1"/>
</dbReference>
<dbReference type="GO" id="GO:0006351">
    <property type="term" value="P:DNA-templated transcription"/>
    <property type="evidence" value="ECO:0007669"/>
    <property type="project" value="InterPro"/>
</dbReference>
<dbReference type="CDD" id="cd00067">
    <property type="entry name" value="GAL4"/>
    <property type="match status" value="1"/>
</dbReference>
<dbReference type="RefSeq" id="XP_002492896.1">
    <property type="nucleotide sequence ID" value="XM_002492851.1"/>
</dbReference>
<dbReference type="InterPro" id="IPR050613">
    <property type="entry name" value="Sec_Metabolite_Reg"/>
</dbReference>
<name>C4R581_KOMPG</name>
<dbReference type="PANTHER" id="PTHR31001">
    <property type="entry name" value="UNCHARACTERIZED TRANSCRIPTIONAL REGULATORY PROTEIN"/>
    <property type="match status" value="1"/>
</dbReference>
<dbReference type="InterPro" id="IPR007219">
    <property type="entry name" value="XnlR_reg_dom"/>
</dbReference>
<dbReference type="PROSITE" id="PS00463">
    <property type="entry name" value="ZN2_CY6_FUNGAL_1"/>
    <property type="match status" value="1"/>
</dbReference>
<dbReference type="Pfam" id="PF00172">
    <property type="entry name" value="Zn_clus"/>
    <property type="match status" value="1"/>
</dbReference>
<sequence>MPKRNKTSYSCGPCKRLKTKCDHDIPCGRCVKNNRVEQCLADPPRMFDKFKELTAPNAAFKRVRKTDPRPLQPHDAAVFQGSGTVGGGTAIGNFEVHNTMITQPDRGAERQHENNNKPETLIGVPHNGDVPRYEYSSQMNHIRSSSQHSLSNHPPLPFPPAPPQSRIPQYGHYPNQISGPGADSGQRPPPISNYVDEYNTSQISQPPPLQQHSAPSEVPFFEQIKALPWYYHEGPPDKTFTILKLLRLELDTLANHEVEIEMKTKILQLLPSSEVCRALKDYYLEYVDYIYHPLHHPTFNRQFDEFVRVRESAEYDKMDLLWLVVLLQLLALSLIHLPQHYLKNPIYQIFSNPETIKFTSRLWASISKQLFTYVRDDNNPRLLELQFFSLLQLYLYATKQSDHLDSFLAAAIRTAFALNLNKPKVESKTPLETEMRRRLWWDIAGCDTFRALCTGRPPLIRSYKSRVPLPANVNDKDVGDDFIQVSGVDIPTDNSFNIYRAQMMKILNGMFEINQFKADSIEDHELNEDILRGLIEMDIELCTYVSNLPWFFNLDMHSNLPDFTPEVLKFQFHMLHTCICIHRLRFFQNYLERDIPIAWEVCVSTAKCMFNVYKRIRSRYNFNNSMRPEKEFNPLFLAQLHQSFTGSVTQGMVLLMMIKDGIHDDETEKLLFDDLNMFLQDLTFLNESGFILRPDIIEQSFTGLRMLSSFCSNLKQRTLQHLPKSSADRTTDDPNTSDRIVNNLSGVFGGKESTENYLKKCSVDFLVNPRQNSADKTAKFHSEHKKNNLVVSNDVTLYFDYVNQFGTMISDKLPIVNQSIEFLRQRERQLKLEEESEQNQKDQSISNANNDTHINASVDPNANKSSPANIHTDVNVHSKLACDSGSQIPAMQPEKAFNVRMKVDQGDNTALLDQGLEADPASQRPGVSTFNSVNISTFGDQLTSAWEDLTNQDYFVQEWNNMYLNFHRG</sequence>
<dbReference type="eggNOG" id="ENOG502RZ9A">
    <property type="taxonomic scope" value="Eukaryota"/>
</dbReference>
<evidence type="ECO:0000256" key="3">
    <source>
        <dbReference type="ARBA" id="ARBA00023242"/>
    </source>
</evidence>
<dbReference type="AlphaFoldDB" id="C4R581"/>
<dbReference type="PROSITE" id="PS50048">
    <property type="entry name" value="ZN2_CY6_FUNGAL_2"/>
    <property type="match status" value="1"/>
</dbReference>
<feature type="compositionally biased region" description="Polar residues" evidence="4">
    <location>
        <begin position="135"/>
        <end position="152"/>
    </location>
</feature>
<feature type="region of interest" description="Disordered" evidence="4">
    <location>
        <begin position="831"/>
        <end position="870"/>
    </location>
</feature>
<evidence type="ECO:0000256" key="1">
    <source>
        <dbReference type="ARBA" id="ARBA00004123"/>
    </source>
</evidence>
<dbReference type="OrthoDB" id="5142537at2759"/>
<feature type="compositionally biased region" description="Pro residues" evidence="4">
    <location>
        <begin position="154"/>
        <end position="165"/>
    </location>
</feature>
<keyword evidence="2" id="KW-0479">Metal-binding</keyword>